<dbReference type="Pfam" id="PF05175">
    <property type="entry name" value="MTS"/>
    <property type="match status" value="1"/>
</dbReference>
<sequence>MARLKLKKLEEYLQCVDGFEKPKILLEQYPTPPHIAACMVHHIQAQHEDIEGNLVADLGCGCGMLSIAATMLGAQLTVGFELDDSAVDTFRQNVLEMELPNVDCVRANVLQLPGSKWDNAFDTVVMNPPFGTKHNAGMDMRFLEVGTRLATGAVYSLHKTSTRAYIQKKCKEWGAKGSVVAELRYNIDASYKFHKQKSKDIEVDFWRLDVTEMVKL</sequence>
<reference evidence="5" key="1">
    <citation type="submission" date="2025-08" db="UniProtKB">
        <authorList>
            <consortium name="RefSeq"/>
        </authorList>
    </citation>
    <scope>IDENTIFICATION</scope>
    <source>
        <strain evidence="5">15112-1751.03</strain>
        <tissue evidence="5">Whole Adult</tissue>
    </source>
</reference>
<dbReference type="CTD" id="29081"/>
<dbReference type="PANTHER" id="PTHR23290:SF0">
    <property type="entry name" value="RRNA N6-ADENOSINE-METHYLTRANSFERASE METTL5"/>
    <property type="match status" value="1"/>
</dbReference>
<evidence type="ECO:0000259" key="3">
    <source>
        <dbReference type="Pfam" id="PF05175"/>
    </source>
</evidence>
<dbReference type="Proteomes" id="UP000515160">
    <property type="component" value="Chromosome 3"/>
</dbReference>
<dbReference type="CDD" id="cd02440">
    <property type="entry name" value="AdoMet_MTases"/>
    <property type="match status" value="1"/>
</dbReference>
<evidence type="ECO:0000313" key="5">
    <source>
        <dbReference type="RefSeq" id="XP_034111227.1"/>
    </source>
</evidence>
<dbReference type="OrthoDB" id="419617at2759"/>
<dbReference type="GO" id="GO:0008988">
    <property type="term" value="F:rRNA (adenine-N6-)-methyltransferase activity"/>
    <property type="evidence" value="ECO:0007669"/>
    <property type="project" value="TreeGrafter"/>
</dbReference>
<dbReference type="InterPro" id="IPR002052">
    <property type="entry name" value="DNA_methylase_N6_adenine_CS"/>
</dbReference>
<organism evidence="4 5">
    <name type="scientific">Drosophila albomicans</name>
    <name type="common">Fruit fly</name>
    <dbReference type="NCBI Taxonomy" id="7291"/>
    <lineage>
        <taxon>Eukaryota</taxon>
        <taxon>Metazoa</taxon>
        <taxon>Ecdysozoa</taxon>
        <taxon>Arthropoda</taxon>
        <taxon>Hexapoda</taxon>
        <taxon>Insecta</taxon>
        <taxon>Pterygota</taxon>
        <taxon>Neoptera</taxon>
        <taxon>Endopterygota</taxon>
        <taxon>Diptera</taxon>
        <taxon>Brachycera</taxon>
        <taxon>Muscomorpha</taxon>
        <taxon>Ephydroidea</taxon>
        <taxon>Drosophilidae</taxon>
        <taxon>Drosophila</taxon>
    </lineage>
</organism>
<dbReference type="InterPro" id="IPR051720">
    <property type="entry name" value="rRNA_MeTrfase/Polyamine_Synth"/>
</dbReference>
<gene>
    <name evidence="5" type="primary">LOC117572486</name>
</gene>
<name>A0A6P8Z2W3_DROAB</name>
<dbReference type="GO" id="GO:0003676">
    <property type="term" value="F:nucleic acid binding"/>
    <property type="evidence" value="ECO:0007669"/>
    <property type="project" value="InterPro"/>
</dbReference>
<dbReference type="InterPro" id="IPR007848">
    <property type="entry name" value="Small_mtfrase_dom"/>
</dbReference>
<dbReference type="PRINTS" id="PR00507">
    <property type="entry name" value="N12N6MTFRASE"/>
</dbReference>
<accession>A0A6P8Z2W3</accession>
<dbReference type="Gene3D" id="3.40.50.150">
    <property type="entry name" value="Vaccinia Virus protein VP39"/>
    <property type="match status" value="1"/>
</dbReference>
<dbReference type="RefSeq" id="XP_034111227.1">
    <property type="nucleotide sequence ID" value="XM_034255336.2"/>
</dbReference>
<keyword evidence="4" id="KW-1185">Reference proteome</keyword>
<evidence type="ECO:0000313" key="4">
    <source>
        <dbReference type="Proteomes" id="UP000515160"/>
    </source>
</evidence>
<protein>
    <recommendedName>
        <fullName evidence="2">Methyltransferase-like protein 5</fullName>
    </recommendedName>
</protein>
<dbReference type="GeneID" id="117572486"/>
<dbReference type="InterPro" id="IPR029063">
    <property type="entry name" value="SAM-dependent_MTases_sf"/>
</dbReference>
<dbReference type="PROSITE" id="PS00092">
    <property type="entry name" value="N6_MTASE"/>
    <property type="match status" value="1"/>
</dbReference>
<dbReference type="PANTHER" id="PTHR23290">
    <property type="entry name" value="RRNA N6-ADENOSINE-METHYLTRANSFERASE METTL5"/>
    <property type="match status" value="1"/>
</dbReference>
<feature type="domain" description="Methyltransferase small" evidence="3">
    <location>
        <begin position="39"/>
        <end position="137"/>
    </location>
</feature>
<comment type="similarity">
    <text evidence="1">Belongs to the methyltransferase superfamily. PrmA family.</text>
</comment>
<dbReference type="AlphaFoldDB" id="A0A6P8Z2W3"/>
<evidence type="ECO:0000256" key="2">
    <source>
        <dbReference type="ARBA" id="ARBA00041374"/>
    </source>
</evidence>
<evidence type="ECO:0000256" key="1">
    <source>
        <dbReference type="ARBA" id="ARBA00009741"/>
    </source>
</evidence>
<proteinExistence type="inferred from homology"/>
<dbReference type="SUPFAM" id="SSF53335">
    <property type="entry name" value="S-adenosyl-L-methionine-dependent methyltransferases"/>
    <property type="match status" value="1"/>
</dbReference>